<dbReference type="AlphaFoldDB" id="A0A9Q3BFF2"/>
<name>A0A9Q3BFF2_9BASI</name>
<keyword evidence="2" id="KW-1185">Reference proteome</keyword>
<evidence type="ECO:0000313" key="2">
    <source>
        <dbReference type="Proteomes" id="UP000765509"/>
    </source>
</evidence>
<organism evidence="1 2">
    <name type="scientific">Austropuccinia psidii MF-1</name>
    <dbReference type="NCBI Taxonomy" id="1389203"/>
    <lineage>
        <taxon>Eukaryota</taxon>
        <taxon>Fungi</taxon>
        <taxon>Dikarya</taxon>
        <taxon>Basidiomycota</taxon>
        <taxon>Pucciniomycotina</taxon>
        <taxon>Pucciniomycetes</taxon>
        <taxon>Pucciniales</taxon>
        <taxon>Sphaerophragmiaceae</taxon>
        <taxon>Austropuccinia</taxon>
    </lineage>
</organism>
<gene>
    <name evidence="1" type="ORF">O181_003686</name>
</gene>
<dbReference type="Proteomes" id="UP000765509">
    <property type="component" value="Unassembled WGS sequence"/>
</dbReference>
<sequence>MDSSFGALHTSDVAILMAMCKLTGFISHSGNHFCNFCTIHNAQIEEIGGQFHYTCPYQNQQSTISKWLLASPQQKQAIFFECGVGSSILEDLLYWDETRMVNLDIMHNLILGILKDHANFKLCIQESKSKIYFRSQRKSNVTNSSDSDSMNSNRSLDQITLREAPSLRRDAATIINGSLPTTSTLHNYFPIPTPHTQHPTSGTAEIPSFDAVYIPTSKFFSELDISTRSDYQIKVEALEHHQQIISDKKISHHGKE</sequence>
<evidence type="ECO:0000313" key="1">
    <source>
        <dbReference type="EMBL" id="MBW0463971.1"/>
    </source>
</evidence>
<comment type="caution">
    <text evidence="1">The sequence shown here is derived from an EMBL/GenBank/DDBJ whole genome shotgun (WGS) entry which is preliminary data.</text>
</comment>
<reference evidence="1" key="1">
    <citation type="submission" date="2021-03" db="EMBL/GenBank/DDBJ databases">
        <title>Draft genome sequence of rust myrtle Austropuccinia psidii MF-1, a brazilian biotype.</title>
        <authorList>
            <person name="Quecine M.C."/>
            <person name="Pachon D.M.R."/>
            <person name="Bonatelli M.L."/>
            <person name="Correr F.H."/>
            <person name="Franceschini L.M."/>
            <person name="Leite T.F."/>
            <person name="Margarido G.R.A."/>
            <person name="Almeida C.A."/>
            <person name="Ferrarezi J.A."/>
            <person name="Labate C.A."/>
        </authorList>
    </citation>
    <scope>NUCLEOTIDE SEQUENCE</scope>
    <source>
        <strain evidence="1">MF-1</strain>
    </source>
</reference>
<dbReference type="EMBL" id="AVOT02000668">
    <property type="protein sequence ID" value="MBW0463971.1"/>
    <property type="molecule type" value="Genomic_DNA"/>
</dbReference>
<protein>
    <submittedName>
        <fullName evidence="1">Uncharacterized protein</fullName>
    </submittedName>
</protein>
<accession>A0A9Q3BFF2</accession>
<dbReference type="OrthoDB" id="2506909at2759"/>
<proteinExistence type="predicted"/>